<feature type="transmembrane region" description="Helical" evidence="2">
    <location>
        <begin position="84"/>
        <end position="114"/>
    </location>
</feature>
<dbReference type="STRING" id="877455.Metbo_0005"/>
<dbReference type="Pfam" id="PF17647">
    <property type="entry name" value="DUF5518"/>
    <property type="match status" value="1"/>
</dbReference>
<feature type="compositionally biased region" description="Basic and acidic residues" evidence="1">
    <location>
        <begin position="136"/>
        <end position="148"/>
    </location>
</feature>
<name>F0T6M5_METLA</name>
<organism evidence="3 4">
    <name type="scientific">Methanobacterium lacus (strain AL-21)</name>
    <dbReference type="NCBI Taxonomy" id="877455"/>
    <lineage>
        <taxon>Archaea</taxon>
        <taxon>Methanobacteriati</taxon>
        <taxon>Methanobacteriota</taxon>
        <taxon>Methanomada group</taxon>
        <taxon>Methanobacteria</taxon>
        <taxon>Methanobacteriales</taxon>
        <taxon>Methanobacteriaceae</taxon>
        <taxon>Methanobacterium</taxon>
    </lineage>
</organism>
<keyword evidence="4" id="KW-1185">Reference proteome</keyword>
<accession>F0T6M5</accession>
<proteinExistence type="predicted"/>
<feature type="region of interest" description="Disordered" evidence="1">
    <location>
        <begin position="128"/>
        <end position="148"/>
    </location>
</feature>
<evidence type="ECO:0000313" key="3">
    <source>
        <dbReference type="EMBL" id="ADZ08258.1"/>
    </source>
</evidence>
<dbReference type="Proteomes" id="UP000007490">
    <property type="component" value="Chromosome"/>
</dbReference>
<feature type="transmembrane region" description="Helical" evidence="2">
    <location>
        <begin position="12"/>
        <end position="45"/>
    </location>
</feature>
<protein>
    <recommendedName>
        <fullName evidence="5">DUF5518 domain-containing protein</fullName>
    </recommendedName>
</protein>
<dbReference type="RefSeq" id="WP_013643609.1">
    <property type="nucleotide sequence ID" value="NC_015216.1"/>
</dbReference>
<keyword evidence="2" id="KW-0472">Membrane</keyword>
<reference evidence="3 4" key="2">
    <citation type="journal article" date="2014" name="Int. J. Syst. Evol. Microbiol.">
        <title>Methanobacterium paludis sp. nov. and a novel strain of Methanobacterium lacus isolated from northern peatlands.</title>
        <authorList>
            <person name="Cadillo-Quiroz H."/>
            <person name="Brauer S.L."/>
            <person name="Goodson N."/>
            <person name="Yavitt J.B."/>
            <person name="Zinder S.H."/>
        </authorList>
    </citation>
    <scope>NUCLEOTIDE SEQUENCE [LARGE SCALE GENOMIC DNA]</scope>
    <source>
        <strain evidence="3 4">AL-21</strain>
    </source>
</reference>
<dbReference type="InterPro" id="IPR040493">
    <property type="entry name" value="DUF5518"/>
</dbReference>
<reference evidence="4" key="1">
    <citation type="submission" date="2011-02" db="EMBL/GenBank/DDBJ databases">
        <title>Complete sequence of Methanobacterium sp. AL-21.</title>
        <authorList>
            <consortium name="US DOE Joint Genome Institute"/>
            <person name="Lucas S."/>
            <person name="Copeland A."/>
            <person name="Lapidus A."/>
            <person name="Cheng J.-F."/>
            <person name="Goodwin L."/>
            <person name="Pitluck S."/>
            <person name="Chertkov O."/>
            <person name="Detter J.C."/>
            <person name="Han C."/>
            <person name="Tapia R."/>
            <person name="Land M."/>
            <person name="Hauser L."/>
            <person name="Kyrpides N."/>
            <person name="Ivanova N."/>
            <person name="Mikhailova N."/>
            <person name="Pagani I."/>
            <person name="Cadillo-Quiroz H."/>
            <person name="Imachi H."/>
            <person name="Zinder S."/>
            <person name="Liu W."/>
            <person name="Woyke T."/>
        </authorList>
    </citation>
    <scope>NUCLEOTIDE SEQUENCE [LARGE SCALE GENOMIC DNA]</scope>
    <source>
        <strain evidence="4">AL-21</strain>
    </source>
</reference>
<keyword evidence="2" id="KW-0812">Transmembrane</keyword>
<evidence type="ECO:0000256" key="2">
    <source>
        <dbReference type="SAM" id="Phobius"/>
    </source>
</evidence>
<dbReference type="GeneID" id="10276427"/>
<evidence type="ECO:0000313" key="4">
    <source>
        <dbReference type="Proteomes" id="UP000007490"/>
    </source>
</evidence>
<gene>
    <name evidence="3" type="ordered locus">Metbo_0005</name>
</gene>
<dbReference type="KEGG" id="mel:Metbo_0005"/>
<keyword evidence="2" id="KW-1133">Transmembrane helix</keyword>
<dbReference type="OrthoDB" id="71478at2157"/>
<evidence type="ECO:0000256" key="1">
    <source>
        <dbReference type="SAM" id="MobiDB-lite"/>
    </source>
</evidence>
<feature type="transmembrane region" description="Helical" evidence="2">
    <location>
        <begin position="57"/>
        <end position="78"/>
    </location>
</feature>
<dbReference type="AlphaFoldDB" id="F0T6M5"/>
<sequence length="148" mass="15591" precursor="true">MINQKSVLIGTLVSLILLALLSLVLGLLGFYIAVFVGAVITTYLASGKEQLKVIESGLHGIIVGIFTGVIYILFVYAYSGFSKIVAGILIYAALVLIGGFIIVGALGGIIGLLISVKTGHMGVYEGEIEESTEPTKPNDEIESSEKND</sequence>
<evidence type="ECO:0008006" key="5">
    <source>
        <dbReference type="Google" id="ProtNLM"/>
    </source>
</evidence>
<dbReference type="HOGENOM" id="CLU_147142_0_0_2"/>
<dbReference type="eggNOG" id="arCOG10898">
    <property type="taxonomic scope" value="Archaea"/>
</dbReference>
<dbReference type="EMBL" id="CP002551">
    <property type="protein sequence ID" value="ADZ08258.1"/>
    <property type="molecule type" value="Genomic_DNA"/>
</dbReference>